<keyword evidence="5" id="KW-0378">Hydrolase</keyword>
<dbReference type="OrthoDB" id="9806150at2"/>
<dbReference type="GO" id="GO:0019693">
    <property type="term" value="P:ribose phosphate metabolic process"/>
    <property type="evidence" value="ECO:0007669"/>
    <property type="project" value="TreeGrafter"/>
</dbReference>
<evidence type="ECO:0000313" key="11">
    <source>
        <dbReference type="Proteomes" id="UP000287198"/>
    </source>
</evidence>
<keyword evidence="8" id="KW-0812">Transmembrane</keyword>
<keyword evidence="8" id="KW-0472">Membrane</keyword>
<comment type="caution">
    <text evidence="10">The sequence shown here is derived from an EMBL/GenBank/DDBJ whole genome shotgun (WGS) entry which is preliminary data.</text>
</comment>
<dbReference type="GO" id="GO:0016787">
    <property type="term" value="F:hydrolase activity"/>
    <property type="evidence" value="ECO:0007669"/>
    <property type="project" value="UniProtKB-KW"/>
</dbReference>
<dbReference type="GO" id="GO:0006753">
    <property type="term" value="P:nucleoside phosphate metabolic process"/>
    <property type="evidence" value="ECO:0007669"/>
    <property type="project" value="TreeGrafter"/>
</dbReference>
<dbReference type="InterPro" id="IPR015797">
    <property type="entry name" value="NUDIX_hydrolase-like_dom_sf"/>
</dbReference>
<evidence type="ECO:0000256" key="4">
    <source>
        <dbReference type="ARBA" id="ARBA00016377"/>
    </source>
</evidence>
<keyword evidence="8" id="KW-1133">Transmembrane helix</keyword>
<feature type="transmembrane region" description="Helical" evidence="8">
    <location>
        <begin position="48"/>
        <end position="70"/>
    </location>
</feature>
<dbReference type="Pfam" id="PF00293">
    <property type="entry name" value="NUDIX"/>
    <property type="match status" value="1"/>
</dbReference>
<evidence type="ECO:0000256" key="7">
    <source>
        <dbReference type="ARBA" id="ARBA00032272"/>
    </source>
</evidence>
<dbReference type="Proteomes" id="UP000287198">
    <property type="component" value="Unassembled WGS sequence"/>
</dbReference>
<dbReference type="AlphaFoldDB" id="A0A432XYV7"/>
<dbReference type="CDD" id="cd03424">
    <property type="entry name" value="NUDIX_ADPRase_Nudt5_UGPPase_Nudt14"/>
    <property type="match status" value="1"/>
</dbReference>
<evidence type="ECO:0000256" key="5">
    <source>
        <dbReference type="ARBA" id="ARBA00022801"/>
    </source>
</evidence>
<dbReference type="InterPro" id="IPR000086">
    <property type="entry name" value="NUDIX_hydrolase_dom"/>
</dbReference>
<evidence type="ECO:0000256" key="1">
    <source>
        <dbReference type="ARBA" id="ARBA00000847"/>
    </source>
</evidence>
<feature type="domain" description="Nudix hydrolase" evidence="9">
    <location>
        <begin position="49"/>
        <end position="181"/>
    </location>
</feature>
<accession>A0A432XYV7</accession>
<evidence type="ECO:0000256" key="8">
    <source>
        <dbReference type="SAM" id="Phobius"/>
    </source>
</evidence>
<proteinExistence type="inferred from homology"/>
<dbReference type="Gene3D" id="3.90.79.10">
    <property type="entry name" value="Nucleoside Triphosphate Pyrophosphohydrolase"/>
    <property type="match status" value="1"/>
</dbReference>
<evidence type="ECO:0000313" key="10">
    <source>
        <dbReference type="EMBL" id="RUO53877.1"/>
    </source>
</evidence>
<name>A0A432XYV7_9GAMM</name>
<evidence type="ECO:0000256" key="2">
    <source>
        <dbReference type="ARBA" id="ARBA00001946"/>
    </source>
</evidence>
<protein>
    <recommendedName>
        <fullName evidence="4">GDP-mannose pyrophosphatase</fullName>
    </recommendedName>
    <alternativeName>
        <fullName evidence="6">GDP-mannose hydrolase</fullName>
    </alternativeName>
    <alternativeName>
        <fullName evidence="7">GDPMK</fullName>
    </alternativeName>
</protein>
<evidence type="ECO:0000259" key="9">
    <source>
        <dbReference type="PROSITE" id="PS51462"/>
    </source>
</evidence>
<dbReference type="PANTHER" id="PTHR11839">
    <property type="entry name" value="UDP/ADP-SUGAR PYROPHOSPHATASE"/>
    <property type="match status" value="1"/>
</dbReference>
<comment type="similarity">
    <text evidence="3">Belongs to the Nudix hydrolase family. NudK subfamily.</text>
</comment>
<evidence type="ECO:0000256" key="6">
    <source>
        <dbReference type="ARBA" id="ARBA00032162"/>
    </source>
</evidence>
<sequence>MVNVYKGDHRLGEIEIIEQVTVFENSYATLYNDKVRFPGGETGNYLRFWWNAPYGVIIFATTPTGQLLLIRNFRHEDRNWQWEVPKGFGEPGVSPQACAAKELSEETGYQGEDWQSIHVLQSHGTPTHLFKATIKAQNPSAPEVSEAIAQEKLLSLAECKELIAAGEVHDPTTLYAISLLELQALS</sequence>
<dbReference type="SUPFAM" id="SSF55811">
    <property type="entry name" value="Nudix"/>
    <property type="match status" value="1"/>
</dbReference>
<reference evidence="11" key="1">
    <citation type="journal article" date="2018" name="Front. Microbiol.">
        <title>Genome-Based Analysis Reveals the Taxonomy and Diversity of the Family Idiomarinaceae.</title>
        <authorList>
            <person name="Liu Y."/>
            <person name="Lai Q."/>
            <person name="Shao Z."/>
        </authorList>
    </citation>
    <scope>NUCLEOTIDE SEQUENCE [LARGE SCALE GENOMIC DNA]</scope>
    <source>
        <strain evidence="11">BH195</strain>
    </source>
</reference>
<comment type="cofactor">
    <cofactor evidence="2">
        <name>Mg(2+)</name>
        <dbReference type="ChEBI" id="CHEBI:18420"/>
    </cofactor>
</comment>
<dbReference type="RefSeq" id="WP_126760793.1">
    <property type="nucleotide sequence ID" value="NZ_JBHLTZ010000004.1"/>
</dbReference>
<evidence type="ECO:0000256" key="3">
    <source>
        <dbReference type="ARBA" id="ARBA00007275"/>
    </source>
</evidence>
<gene>
    <name evidence="10" type="ORF">CWI69_00080</name>
</gene>
<dbReference type="PROSITE" id="PS51462">
    <property type="entry name" value="NUDIX"/>
    <property type="match status" value="1"/>
</dbReference>
<dbReference type="GO" id="GO:0005829">
    <property type="term" value="C:cytosol"/>
    <property type="evidence" value="ECO:0007669"/>
    <property type="project" value="TreeGrafter"/>
</dbReference>
<organism evidence="10 11">
    <name type="scientific">Pseudidiomarina halophila</name>
    <dbReference type="NCBI Taxonomy" id="1449799"/>
    <lineage>
        <taxon>Bacteria</taxon>
        <taxon>Pseudomonadati</taxon>
        <taxon>Pseudomonadota</taxon>
        <taxon>Gammaproteobacteria</taxon>
        <taxon>Alteromonadales</taxon>
        <taxon>Idiomarinaceae</taxon>
        <taxon>Pseudidiomarina</taxon>
    </lineage>
</organism>
<dbReference type="EMBL" id="PIPW01000001">
    <property type="protein sequence ID" value="RUO53877.1"/>
    <property type="molecule type" value="Genomic_DNA"/>
</dbReference>
<dbReference type="PANTHER" id="PTHR11839:SF18">
    <property type="entry name" value="NUDIX HYDROLASE DOMAIN-CONTAINING PROTEIN"/>
    <property type="match status" value="1"/>
</dbReference>
<comment type="catalytic activity">
    <reaction evidence="1">
        <text>GDP-alpha-D-mannose + H2O = alpha-D-mannose 1-phosphate + GMP + 2 H(+)</text>
        <dbReference type="Rhea" id="RHEA:27978"/>
        <dbReference type="ChEBI" id="CHEBI:15377"/>
        <dbReference type="ChEBI" id="CHEBI:15378"/>
        <dbReference type="ChEBI" id="CHEBI:57527"/>
        <dbReference type="ChEBI" id="CHEBI:58115"/>
        <dbReference type="ChEBI" id="CHEBI:58409"/>
    </reaction>
</comment>
<keyword evidence="11" id="KW-1185">Reference proteome</keyword>